<dbReference type="CDD" id="cd01854">
    <property type="entry name" value="YjeQ_EngC"/>
    <property type="match status" value="1"/>
</dbReference>
<dbReference type="InterPro" id="IPR012340">
    <property type="entry name" value="NA-bd_OB-fold"/>
</dbReference>
<evidence type="ECO:0000256" key="1">
    <source>
        <dbReference type="ARBA" id="ARBA00022741"/>
    </source>
</evidence>
<dbReference type="GO" id="GO:0003924">
    <property type="term" value="F:GTPase activity"/>
    <property type="evidence" value="ECO:0007669"/>
    <property type="project" value="UniProtKB-UniRule"/>
</dbReference>
<dbReference type="InterPro" id="IPR004881">
    <property type="entry name" value="Ribosome_biogen_GTPase_RsgA"/>
</dbReference>
<accession>A0A1H8QPN2</accession>
<evidence type="ECO:0000259" key="4">
    <source>
        <dbReference type="PROSITE" id="PS50936"/>
    </source>
</evidence>
<reference evidence="6 7" key="1">
    <citation type="submission" date="2016-10" db="EMBL/GenBank/DDBJ databases">
        <authorList>
            <person name="de Groot N.N."/>
        </authorList>
    </citation>
    <scope>NUCLEOTIDE SEQUENCE [LARGE SCALE GENOMIC DNA]</scope>
    <source>
        <strain evidence="6 7">CGMCC 1.6291</strain>
    </source>
</reference>
<comment type="function">
    <text evidence="3">One of several proteins that assist in the late maturation steps of the functional core of the 30S ribosomal subunit. Helps release RbfA from mature subunits. May play a role in the assembly of ribosomal proteins into the subunit. Circularly permuted GTPase that catalyzes slow GTP hydrolysis, GTPase activity is stimulated by the 30S ribosomal subunit.</text>
</comment>
<comment type="subunit">
    <text evidence="3">Monomer. Associates with 30S ribosomal subunit, binds 16S rRNA.</text>
</comment>
<evidence type="ECO:0000256" key="2">
    <source>
        <dbReference type="ARBA" id="ARBA00023134"/>
    </source>
</evidence>
<feature type="binding site" evidence="3">
    <location>
        <begin position="116"/>
        <end position="119"/>
    </location>
    <ligand>
        <name>GTP</name>
        <dbReference type="ChEBI" id="CHEBI:37565"/>
    </ligand>
</feature>
<feature type="binding site" evidence="3">
    <location>
        <position position="259"/>
    </location>
    <ligand>
        <name>Zn(2+)</name>
        <dbReference type="ChEBI" id="CHEBI:29105"/>
    </ligand>
</feature>
<evidence type="ECO:0000313" key="7">
    <source>
        <dbReference type="Proteomes" id="UP000199657"/>
    </source>
</evidence>
<comment type="cofactor">
    <cofactor evidence="3">
        <name>Zn(2+)</name>
        <dbReference type="ChEBI" id="CHEBI:29105"/>
    </cofactor>
    <text evidence="3">Binds 1 zinc ion per subunit.</text>
</comment>
<gene>
    <name evidence="3" type="primary">rsgA</name>
    <name evidence="6" type="ORF">SAMN04488052_101706</name>
</gene>
<dbReference type="PANTHER" id="PTHR32120:SF11">
    <property type="entry name" value="SMALL RIBOSOMAL SUBUNIT BIOGENESIS GTPASE RSGA 1, MITOCHONDRIAL-RELATED"/>
    <property type="match status" value="1"/>
</dbReference>
<dbReference type="RefSeq" id="WP_091639950.1">
    <property type="nucleotide sequence ID" value="NZ_FOEG01000001.1"/>
</dbReference>
<dbReference type="EMBL" id="FOEG01000001">
    <property type="protein sequence ID" value="SEO56180.1"/>
    <property type="molecule type" value="Genomic_DNA"/>
</dbReference>
<dbReference type="GO" id="GO:0005525">
    <property type="term" value="F:GTP binding"/>
    <property type="evidence" value="ECO:0007669"/>
    <property type="project" value="UniProtKB-UniRule"/>
</dbReference>
<keyword evidence="3" id="KW-0479">Metal-binding</keyword>
<dbReference type="AlphaFoldDB" id="A0A1H8QPN2"/>
<keyword evidence="3" id="KW-0694">RNA-binding</keyword>
<comment type="similarity">
    <text evidence="3">Belongs to the TRAFAC class YlqF/YawG GTPase family. RsgA subfamily.</text>
</comment>
<feature type="binding site" evidence="3">
    <location>
        <position position="252"/>
    </location>
    <ligand>
        <name>Zn(2+)</name>
        <dbReference type="ChEBI" id="CHEBI:29105"/>
    </ligand>
</feature>
<keyword evidence="3" id="KW-0690">Ribosome biogenesis</keyword>
<keyword evidence="7" id="KW-1185">Reference proteome</keyword>
<feature type="binding site" evidence="3">
    <location>
        <position position="265"/>
    </location>
    <ligand>
        <name>Zn(2+)</name>
        <dbReference type="ChEBI" id="CHEBI:29105"/>
    </ligand>
</feature>
<dbReference type="PROSITE" id="PS51721">
    <property type="entry name" value="G_CP"/>
    <property type="match status" value="1"/>
</dbReference>
<feature type="domain" description="CP-type G" evidence="5">
    <location>
        <begin position="68"/>
        <end position="228"/>
    </location>
</feature>
<dbReference type="Pfam" id="PF03193">
    <property type="entry name" value="RsgA_GTPase"/>
    <property type="match status" value="1"/>
</dbReference>
<name>A0A1H8QPN2_9GAMM</name>
<keyword evidence="2 3" id="KW-0342">GTP-binding</keyword>
<feature type="domain" description="EngC GTPase" evidence="4">
    <location>
        <begin position="77"/>
        <end position="226"/>
    </location>
</feature>
<dbReference type="PROSITE" id="PS50936">
    <property type="entry name" value="ENGC_GTPASE"/>
    <property type="match status" value="1"/>
</dbReference>
<dbReference type="PANTHER" id="PTHR32120">
    <property type="entry name" value="SMALL RIBOSOMAL SUBUNIT BIOGENESIS GTPASE RSGA"/>
    <property type="match status" value="1"/>
</dbReference>
<feature type="binding site" evidence="3">
    <location>
        <begin position="170"/>
        <end position="178"/>
    </location>
    <ligand>
        <name>GTP</name>
        <dbReference type="ChEBI" id="CHEBI:37565"/>
    </ligand>
</feature>
<dbReference type="InterPro" id="IPR010914">
    <property type="entry name" value="RsgA_GTPase_dom"/>
</dbReference>
<dbReference type="InterPro" id="IPR027417">
    <property type="entry name" value="P-loop_NTPase"/>
</dbReference>
<keyword evidence="3" id="KW-0963">Cytoplasm</keyword>
<dbReference type="GO" id="GO:0019843">
    <property type="term" value="F:rRNA binding"/>
    <property type="evidence" value="ECO:0007669"/>
    <property type="project" value="UniProtKB-KW"/>
</dbReference>
<dbReference type="Proteomes" id="UP000199657">
    <property type="component" value="Unassembled WGS sequence"/>
</dbReference>
<dbReference type="GO" id="GO:0042274">
    <property type="term" value="P:ribosomal small subunit biogenesis"/>
    <property type="evidence" value="ECO:0007669"/>
    <property type="project" value="UniProtKB-UniRule"/>
</dbReference>
<comment type="subcellular location">
    <subcellularLocation>
        <location evidence="3">Cytoplasm</location>
    </subcellularLocation>
</comment>
<dbReference type="Gene3D" id="3.40.50.300">
    <property type="entry name" value="P-loop containing nucleotide triphosphate hydrolases"/>
    <property type="match status" value="1"/>
</dbReference>
<organism evidence="6 7">
    <name type="scientific">Aquisalimonas asiatica</name>
    <dbReference type="NCBI Taxonomy" id="406100"/>
    <lineage>
        <taxon>Bacteria</taxon>
        <taxon>Pseudomonadati</taxon>
        <taxon>Pseudomonadota</taxon>
        <taxon>Gammaproteobacteria</taxon>
        <taxon>Chromatiales</taxon>
        <taxon>Ectothiorhodospiraceae</taxon>
        <taxon>Aquisalimonas</taxon>
    </lineage>
</organism>
<keyword evidence="3" id="KW-0699">rRNA-binding</keyword>
<dbReference type="InterPro" id="IPR030378">
    <property type="entry name" value="G_CP_dom"/>
</dbReference>
<keyword evidence="1 3" id="KW-0547">Nucleotide-binding</keyword>
<dbReference type="GO" id="GO:0046872">
    <property type="term" value="F:metal ion binding"/>
    <property type="evidence" value="ECO:0007669"/>
    <property type="project" value="UniProtKB-KW"/>
</dbReference>
<keyword evidence="3" id="KW-0862">Zinc</keyword>
<dbReference type="EC" id="3.6.1.-" evidence="3"/>
<evidence type="ECO:0000313" key="6">
    <source>
        <dbReference type="EMBL" id="SEO56180.1"/>
    </source>
</evidence>
<dbReference type="NCBIfam" id="TIGR00157">
    <property type="entry name" value="ribosome small subunit-dependent GTPase A"/>
    <property type="match status" value="1"/>
</dbReference>
<dbReference type="SUPFAM" id="SSF52540">
    <property type="entry name" value="P-loop containing nucleoside triphosphate hydrolases"/>
    <property type="match status" value="1"/>
</dbReference>
<keyword evidence="3" id="KW-0378">Hydrolase</keyword>
<dbReference type="GO" id="GO:0005737">
    <property type="term" value="C:cytoplasm"/>
    <property type="evidence" value="ECO:0007669"/>
    <property type="project" value="UniProtKB-SubCell"/>
</dbReference>
<protein>
    <recommendedName>
        <fullName evidence="3">Small ribosomal subunit biogenesis GTPase RsgA</fullName>
        <ecNumber evidence="3">3.6.1.-</ecNumber>
    </recommendedName>
</protein>
<dbReference type="HAMAP" id="MF_01820">
    <property type="entry name" value="GTPase_RsgA"/>
    <property type="match status" value="1"/>
</dbReference>
<dbReference type="OrthoDB" id="9809485at2"/>
<dbReference type="Gene3D" id="1.10.40.50">
    <property type="entry name" value="Probable gtpase engc, domain 3"/>
    <property type="match status" value="1"/>
</dbReference>
<evidence type="ECO:0000256" key="3">
    <source>
        <dbReference type="HAMAP-Rule" id="MF_01820"/>
    </source>
</evidence>
<dbReference type="STRING" id="406100.SAMN04488052_101706"/>
<evidence type="ECO:0000259" key="5">
    <source>
        <dbReference type="PROSITE" id="PS51721"/>
    </source>
</evidence>
<sequence length="294" mass="31399">MDQARVIVSFGADSIIETADGQLHRALTRRRTGRAIAGDRVDWGGQPPHQVVIERIQPRRNTLVRTNYRGQERPLAANLDQLVVVCAPQPAPDQRLVDRYLVLATSLNVDPVVVINKSDRLDDHDASAVQAALAGAHARACPIHTVSCATGDGLEALTAALADRTSLLVGQSGVGKSSLINALVPDRQARTQAISEASGQGRHTTTETTLYPLPGGGDLVDSPGVRILRLAHLSRDVIESGFPDIAPYADACEFRDCEHDREPGCAVRAAVDQGRIDAGRVASLQELLAERNAG</sequence>
<dbReference type="Gene3D" id="2.40.50.140">
    <property type="entry name" value="Nucleic acid-binding proteins"/>
    <property type="match status" value="1"/>
</dbReference>
<proteinExistence type="inferred from homology"/>
<feature type="binding site" evidence="3">
    <location>
        <position position="257"/>
    </location>
    <ligand>
        <name>Zn(2+)</name>
        <dbReference type="ChEBI" id="CHEBI:29105"/>
    </ligand>
</feature>